<dbReference type="InterPro" id="IPR026841">
    <property type="entry name" value="Aur1/Ipt1"/>
</dbReference>
<evidence type="ECO:0000256" key="5">
    <source>
        <dbReference type="SAM" id="Phobius"/>
    </source>
</evidence>
<feature type="transmembrane region" description="Helical" evidence="5">
    <location>
        <begin position="71"/>
        <end position="92"/>
    </location>
</feature>
<dbReference type="InterPro" id="IPR052185">
    <property type="entry name" value="IPC_Synthase-Related"/>
</dbReference>
<feature type="transmembrane region" description="Helical" evidence="5">
    <location>
        <begin position="161"/>
        <end position="179"/>
    </location>
</feature>
<dbReference type="CDD" id="cd03386">
    <property type="entry name" value="PAP2_Aur1_like"/>
    <property type="match status" value="1"/>
</dbReference>
<gene>
    <name evidence="7" type="ORF">FIESC28_03852</name>
</gene>
<feature type="domain" description="Inositolphosphotransferase Aur1/Ipt1" evidence="6">
    <location>
        <begin position="126"/>
        <end position="305"/>
    </location>
</feature>
<comment type="caution">
    <text evidence="7">The sequence shown here is derived from an EMBL/GenBank/DDBJ whole genome shotgun (WGS) entry which is preliminary data.</text>
</comment>
<dbReference type="PANTHER" id="PTHR31310:SF16">
    <property type="entry name" value="INOSITOLPHOSPHOTRANSFERASE AUR1_IPT1 DOMAIN-CONTAINING PROTEIN"/>
    <property type="match status" value="1"/>
</dbReference>
<evidence type="ECO:0000256" key="2">
    <source>
        <dbReference type="ARBA" id="ARBA00022692"/>
    </source>
</evidence>
<reference evidence="7 8" key="1">
    <citation type="submission" date="2018-06" db="EMBL/GenBank/DDBJ databases">
        <title>Fusarium incarnatum-equiseti species complex species 28.</title>
        <authorList>
            <person name="Gardiner D.M."/>
        </authorList>
    </citation>
    <scope>NUCLEOTIDE SEQUENCE [LARGE SCALE GENOMIC DNA]</scope>
    <source>
        <strain evidence="7 8">FIESC_28</strain>
    </source>
</reference>
<sequence length="344" mass="39436">MVVASKNVVEPVFIVLAFTAGCLVNRRRETQASYNESSEDIENGQRYVDSPPLKPALLQQSERPTRKAPNFLFVLLSRFFNTFPFLIEIWYWNLTYWIYQGLRAVSARTIAGNEAVFNRARDHALQILYVESTFGLDIEQRFQSYIMHQQSWLMPILAKVYYSHISVGILFLIYVYTYLPPSTFQRIRRTIAADNAIAFVIVTFWRCSPPRLLPPEYGFVDVLHSKAGGSNVWNNNRFQLTIAAMPSLHFGTALFFAVCICKFSPHRFMRVLAPLWPTAMLITIVATANHFLMDAFIGALVPLLGWRMNEIILILKPIQDFVFAPLVNRLDLVDSNIRAVPKSC</sequence>
<feature type="transmembrane region" description="Helical" evidence="5">
    <location>
        <begin position="275"/>
        <end position="301"/>
    </location>
</feature>
<dbReference type="EMBL" id="QKXC01000077">
    <property type="protein sequence ID" value="RBR23376.1"/>
    <property type="molecule type" value="Genomic_DNA"/>
</dbReference>
<dbReference type="PROSITE" id="PS51257">
    <property type="entry name" value="PROKAR_LIPOPROTEIN"/>
    <property type="match status" value="1"/>
</dbReference>
<dbReference type="RefSeq" id="XP_031017967.1">
    <property type="nucleotide sequence ID" value="XM_031158001.1"/>
</dbReference>
<dbReference type="Pfam" id="PF14378">
    <property type="entry name" value="PAP2_3"/>
    <property type="match status" value="1"/>
</dbReference>
<feature type="transmembrane region" description="Helical" evidence="5">
    <location>
        <begin position="240"/>
        <end position="263"/>
    </location>
</feature>
<keyword evidence="8" id="KW-1185">Reference proteome</keyword>
<evidence type="ECO:0000259" key="6">
    <source>
        <dbReference type="Pfam" id="PF14378"/>
    </source>
</evidence>
<evidence type="ECO:0000256" key="4">
    <source>
        <dbReference type="ARBA" id="ARBA00023136"/>
    </source>
</evidence>
<comment type="subcellular location">
    <subcellularLocation>
        <location evidence="1">Membrane</location>
        <topology evidence="1">Multi-pass membrane protein</topology>
    </subcellularLocation>
</comment>
<dbReference type="Proteomes" id="UP000253153">
    <property type="component" value="Unassembled WGS sequence"/>
</dbReference>
<keyword evidence="3 5" id="KW-1133">Transmembrane helix</keyword>
<dbReference type="OrthoDB" id="2566866at2759"/>
<dbReference type="PANTHER" id="PTHR31310">
    <property type="match status" value="1"/>
</dbReference>
<keyword evidence="4 5" id="KW-0472">Membrane</keyword>
<proteinExistence type="predicted"/>
<evidence type="ECO:0000256" key="1">
    <source>
        <dbReference type="ARBA" id="ARBA00004141"/>
    </source>
</evidence>
<dbReference type="GO" id="GO:0016020">
    <property type="term" value="C:membrane"/>
    <property type="evidence" value="ECO:0007669"/>
    <property type="project" value="UniProtKB-SubCell"/>
</dbReference>
<dbReference type="AlphaFoldDB" id="A0A366S3P0"/>
<evidence type="ECO:0000313" key="7">
    <source>
        <dbReference type="EMBL" id="RBR23376.1"/>
    </source>
</evidence>
<evidence type="ECO:0000256" key="3">
    <source>
        <dbReference type="ARBA" id="ARBA00022989"/>
    </source>
</evidence>
<organism evidence="7 8">
    <name type="scientific">Fusarium coffeatum</name>
    <dbReference type="NCBI Taxonomy" id="231269"/>
    <lineage>
        <taxon>Eukaryota</taxon>
        <taxon>Fungi</taxon>
        <taxon>Dikarya</taxon>
        <taxon>Ascomycota</taxon>
        <taxon>Pezizomycotina</taxon>
        <taxon>Sordariomycetes</taxon>
        <taxon>Hypocreomycetidae</taxon>
        <taxon>Hypocreales</taxon>
        <taxon>Nectriaceae</taxon>
        <taxon>Fusarium</taxon>
        <taxon>Fusarium incarnatum-equiseti species complex</taxon>
    </lineage>
</organism>
<accession>A0A366S3P0</accession>
<protein>
    <recommendedName>
        <fullName evidence="6">Inositolphosphotransferase Aur1/Ipt1 domain-containing protein</fullName>
    </recommendedName>
</protein>
<keyword evidence="2 5" id="KW-0812">Transmembrane</keyword>
<dbReference type="GeneID" id="41993297"/>
<evidence type="ECO:0000313" key="8">
    <source>
        <dbReference type="Proteomes" id="UP000253153"/>
    </source>
</evidence>
<name>A0A366S3P0_9HYPO</name>